<dbReference type="EMBL" id="ML769880">
    <property type="protein sequence ID" value="KAE9386427.1"/>
    <property type="molecule type" value="Genomic_DNA"/>
</dbReference>
<proteinExistence type="predicted"/>
<dbReference type="OrthoDB" id="2790754at2759"/>
<feature type="region of interest" description="Disordered" evidence="1">
    <location>
        <begin position="151"/>
        <end position="172"/>
    </location>
</feature>
<feature type="compositionally biased region" description="Polar residues" evidence="1">
    <location>
        <begin position="16"/>
        <end position="29"/>
    </location>
</feature>
<feature type="region of interest" description="Disordered" evidence="1">
    <location>
        <begin position="1"/>
        <end position="106"/>
    </location>
</feature>
<reference evidence="3" key="1">
    <citation type="journal article" date="2019" name="Environ. Microbiol.">
        <title>Fungal ecological strategies reflected in gene transcription - a case study of two litter decomposers.</title>
        <authorList>
            <person name="Barbi F."/>
            <person name="Kohler A."/>
            <person name="Barry K."/>
            <person name="Baskaran P."/>
            <person name="Daum C."/>
            <person name="Fauchery L."/>
            <person name="Ihrmark K."/>
            <person name="Kuo A."/>
            <person name="LaButti K."/>
            <person name="Lipzen A."/>
            <person name="Morin E."/>
            <person name="Grigoriev I.V."/>
            <person name="Henrissat B."/>
            <person name="Lindahl B."/>
            <person name="Martin F."/>
        </authorList>
    </citation>
    <scope>NUCLEOTIDE SEQUENCE</scope>
    <source>
        <strain evidence="3">JB14</strain>
    </source>
</reference>
<evidence type="ECO:0000313" key="3">
    <source>
        <dbReference type="EMBL" id="KAE9386427.1"/>
    </source>
</evidence>
<gene>
    <name evidence="3" type="ORF">BT96DRAFT_949123</name>
</gene>
<dbReference type="AlphaFoldDB" id="A0A6A4GMB3"/>
<feature type="domain" description="DUF6532" evidence="2">
    <location>
        <begin position="185"/>
        <end position="319"/>
    </location>
</feature>
<protein>
    <recommendedName>
        <fullName evidence="2">DUF6532 domain-containing protein</fullName>
    </recommendedName>
</protein>
<dbReference type="Proteomes" id="UP000799118">
    <property type="component" value="Unassembled WGS sequence"/>
</dbReference>
<dbReference type="Pfam" id="PF20149">
    <property type="entry name" value="DUF6532"/>
    <property type="match status" value="1"/>
</dbReference>
<sequence length="404" mass="43954">MSTHSSKAKNLAPALSTRSKAPAVTSSANGRARGAKTLTQAARARTRAVHPPSSSPPRSSSPVLPQTSAKELREMTRKKTEEKKKAEERRLQVEVDQSDDDDDEARFNATFGSPRFEDNLVNEEEQMSVDGDIEDEDNMDVDGLMDTHGPDNEIHVESSPEPVTPTKKSTKQMGYGRGGLFTAYMACARKWVTSRFDLPGRLAPNEVKPVVTWLLHDGHYKYGDVDAENRTFDAGQPFGSEGLAHILRLEVFATKGNANVEVFKDIVAARWITGPTIALMFTAIEHALMEYSEGSYRFSEFSDAARPRYLFHLNSYEKIAAAAPTWANQFETSLFTLILMQSNKSHVLDVQADDMSNVDLAALEANAVSAKAREVSGASHATTAPIAGTSTAPIASASTAGLST</sequence>
<evidence type="ECO:0000259" key="2">
    <source>
        <dbReference type="Pfam" id="PF20149"/>
    </source>
</evidence>
<organism evidence="3 4">
    <name type="scientific">Gymnopus androsaceus JB14</name>
    <dbReference type="NCBI Taxonomy" id="1447944"/>
    <lineage>
        <taxon>Eukaryota</taxon>
        <taxon>Fungi</taxon>
        <taxon>Dikarya</taxon>
        <taxon>Basidiomycota</taxon>
        <taxon>Agaricomycotina</taxon>
        <taxon>Agaricomycetes</taxon>
        <taxon>Agaricomycetidae</taxon>
        <taxon>Agaricales</taxon>
        <taxon>Marasmiineae</taxon>
        <taxon>Omphalotaceae</taxon>
        <taxon>Gymnopus</taxon>
    </lineage>
</organism>
<dbReference type="InterPro" id="IPR045341">
    <property type="entry name" value="DUF6532"/>
</dbReference>
<keyword evidence="4" id="KW-1185">Reference proteome</keyword>
<accession>A0A6A4GMB3</accession>
<evidence type="ECO:0000256" key="1">
    <source>
        <dbReference type="SAM" id="MobiDB-lite"/>
    </source>
</evidence>
<feature type="compositionally biased region" description="Basic and acidic residues" evidence="1">
    <location>
        <begin position="70"/>
        <end position="93"/>
    </location>
</feature>
<name>A0A6A4GMB3_9AGAR</name>
<evidence type="ECO:0000313" key="4">
    <source>
        <dbReference type="Proteomes" id="UP000799118"/>
    </source>
</evidence>